<dbReference type="RefSeq" id="WP_281487656.1">
    <property type="nucleotide sequence ID" value="NZ_JASATX010000001.1"/>
</dbReference>
<dbReference type="Proteomes" id="UP001321506">
    <property type="component" value="Unassembled WGS sequence"/>
</dbReference>
<dbReference type="EMBL" id="JASATX010000001">
    <property type="protein sequence ID" value="MDI2097882.1"/>
    <property type="molecule type" value="Genomic_DNA"/>
</dbReference>
<evidence type="ECO:0008006" key="3">
    <source>
        <dbReference type="Google" id="ProtNLM"/>
    </source>
</evidence>
<accession>A0AAW6T276</accession>
<sequence>MKAASPLLSLLRLRRSEADRAAQELAARRRRSEELQARSAALQHELGLLPLEPTSPHALAALAASRAAMSSMLAALAAASAAQNRSVGEAEAEHRAALQRSRALERVTEEHARQAEQAAQHAEQLRLDEVAGLRGALRAADEGGVV</sequence>
<proteinExistence type="predicted"/>
<comment type="caution">
    <text evidence="1">The sequence shown here is derived from an EMBL/GenBank/DDBJ whole genome shotgun (WGS) entry which is preliminary data.</text>
</comment>
<dbReference type="AlphaFoldDB" id="A0AAW6T276"/>
<keyword evidence="2" id="KW-1185">Reference proteome</keyword>
<organism evidence="1 2">
    <name type="scientific">Ruicaihuangia caeni</name>
    <dbReference type="NCBI Taxonomy" id="3042517"/>
    <lineage>
        <taxon>Bacteria</taxon>
        <taxon>Bacillati</taxon>
        <taxon>Actinomycetota</taxon>
        <taxon>Actinomycetes</taxon>
        <taxon>Micrococcales</taxon>
        <taxon>Microbacteriaceae</taxon>
        <taxon>Ruicaihuangia</taxon>
    </lineage>
</organism>
<evidence type="ECO:0000313" key="2">
    <source>
        <dbReference type="Proteomes" id="UP001321506"/>
    </source>
</evidence>
<name>A0AAW6T276_9MICO</name>
<reference evidence="1 2" key="1">
    <citation type="submission" date="2023-04" db="EMBL/GenBank/DDBJ databases">
        <title>Klugiella caeni sp. nov. isolated from the sludge of biochemical tank.</title>
        <authorList>
            <person name="Geng K."/>
        </authorList>
    </citation>
    <scope>NUCLEOTIDE SEQUENCE [LARGE SCALE GENOMIC DNA]</scope>
    <source>
        <strain evidence="1 2">YN-L-19</strain>
    </source>
</reference>
<protein>
    <recommendedName>
        <fullName evidence="3">Flagellar FliJ protein</fullName>
    </recommendedName>
</protein>
<gene>
    <name evidence="1" type="ORF">QF206_02725</name>
</gene>
<evidence type="ECO:0000313" key="1">
    <source>
        <dbReference type="EMBL" id="MDI2097882.1"/>
    </source>
</evidence>